<name>A0A1H9YEX3_9BACI</name>
<gene>
    <name evidence="1" type="ORF">SAMN05421676_101143</name>
</gene>
<dbReference type="Proteomes" id="UP000199095">
    <property type="component" value="Unassembled WGS sequence"/>
</dbReference>
<dbReference type="AlphaFoldDB" id="A0A1H9YEX3"/>
<protein>
    <recommendedName>
        <fullName evidence="3">DUF1850 domain-containing protein</fullName>
    </recommendedName>
</protein>
<organism evidence="1 2">
    <name type="scientific">Salinibacillus kushneri</name>
    <dbReference type="NCBI Taxonomy" id="237682"/>
    <lineage>
        <taxon>Bacteria</taxon>
        <taxon>Bacillati</taxon>
        <taxon>Bacillota</taxon>
        <taxon>Bacilli</taxon>
        <taxon>Bacillales</taxon>
        <taxon>Bacillaceae</taxon>
        <taxon>Salinibacillus</taxon>
    </lineage>
</organism>
<accession>A0A1H9YEX3</accession>
<dbReference type="Pfam" id="PF08905">
    <property type="entry name" value="DUF1850"/>
    <property type="match status" value="1"/>
</dbReference>
<sequence>MIGVLFIFPVQVFTVSREGTVIDAFIYRDQINFSVQWKHSVEKEIWEEFFSIEGNDITMNSTRFKTFGAGVPSSAGTDTYVKDGWVYMVGINREIGEELAIRTGKDTNYQMKYHNDRLKLDAQTSYHIQTDKVSFSKAIFLMMR</sequence>
<reference evidence="2" key="1">
    <citation type="submission" date="2016-10" db="EMBL/GenBank/DDBJ databases">
        <authorList>
            <person name="Varghese N."/>
            <person name="Submissions S."/>
        </authorList>
    </citation>
    <scope>NUCLEOTIDE SEQUENCE [LARGE SCALE GENOMIC DNA]</scope>
    <source>
        <strain evidence="2">CGMCC 1.3566</strain>
    </source>
</reference>
<keyword evidence="2" id="KW-1185">Reference proteome</keyword>
<dbReference type="InterPro" id="IPR015001">
    <property type="entry name" value="DUF1850"/>
</dbReference>
<evidence type="ECO:0000313" key="2">
    <source>
        <dbReference type="Proteomes" id="UP000199095"/>
    </source>
</evidence>
<evidence type="ECO:0000313" key="1">
    <source>
        <dbReference type="EMBL" id="SES67564.1"/>
    </source>
</evidence>
<dbReference type="STRING" id="237682.SAMN05421676_101143"/>
<evidence type="ECO:0008006" key="3">
    <source>
        <dbReference type="Google" id="ProtNLM"/>
    </source>
</evidence>
<proteinExistence type="predicted"/>
<dbReference type="EMBL" id="FOHJ01000001">
    <property type="protein sequence ID" value="SES67564.1"/>
    <property type="molecule type" value="Genomic_DNA"/>
</dbReference>